<sequence length="66" mass="7628">MAGLLCEGSLNMRLTFVKRSLKKVTFLEKVSKQEVADVTKALNKLWFNWEKTSIQVVDTARGHLYR</sequence>
<organism evidence="1 2">
    <name type="scientific">Sinanodonta woodiana</name>
    <name type="common">Chinese pond mussel</name>
    <name type="synonym">Anodonta woodiana</name>
    <dbReference type="NCBI Taxonomy" id="1069815"/>
    <lineage>
        <taxon>Eukaryota</taxon>
        <taxon>Metazoa</taxon>
        <taxon>Spiralia</taxon>
        <taxon>Lophotrochozoa</taxon>
        <taxon>Mollusca</taxon>
        <taxon>Bivalvia</taxon>
        <taxon>Autobranchia</taxon>
        <taxon>Heteroconchia</taxon>
        <taxon>Palaeoheterodonta</taxon>
        <taxon>Unionida</taxon>
        <taxon>Unionoidea</taxon>
        <taxon>Unionidae</taxon>
        <taxon>Unioninae</taxon>
        <taxon>Sinanodonta</taxon>
    </lineage>
</organism>
<reference evidence="1 2" key="1">
    <citation type="submission" date="2024-11" db="EMBL/GenBank/DDBJ databases">
        <title>Chromosome-level genome assembly of the freshwater bivalve Anodonta woodiana.</title>
        <authorList>
            <person name="Chen X."/>
        </authorList>
    </citation>
    <scope>NUCLEOTIDE SEQUENCE [LARGE SCALE GENOMIC DNA]</scope>
    <source>
        <strain evidence="1">MN2024</strain>
        <tissue evidence="1">Gills</tissue>
    </source>
</reference>
<evidence type="ECO:0000313" key="1">
    <source>
        <dbReference type="EMBL" id="KAL3854377.1"/>
    </source>
</evidence>
<dbReference type="Proteomes" id="UP001634394">
    <property type="component" value="Unassembled WGS sequence"/>
</dbReference>
<evidence type="ECO:0000313" key="2">
    <source>
        <dbReference type="Proteomes" id="UP001634394"/>
    </source>
</evidence>
<protein>
    <submittedName>
        <fullName evidence="1">Uncharacterized protein</fullName>
    </submittedName>
</protein>
<dbReference type="AlphaFoldDB" id="A0ABD3V1F6"/>
<name>A0ABD3V1F6_SINWO</name>
<proteinExistence type="predicted"/>
<accession>A0ABD3V1F6</accession>
<keyword evidence="2" id="KW-1185">Reference proteome</keyword>
<comment type="caution">
    <text evidence="1">The sequence shown here is derived from an EMBL/GenBank/DDBJ whole genome shotgun (WGS) entry which is preliminary data.</text>
</comment>
<dbReference type="EMBL" id="JBJQND010000014">
    <property type="protein sequence ID" value="KAL3854377.1"/>
    <property type="molecule type" value="Genomic_DNA"/>
</dbReference>
<feature type="non-terminal residue" evidence="1">
    <location>
        <position position="66"/>
    </location>
</feature>
<gene>
    <name evidence="1" type="ORF">ACJMK2_013649</name>
</gene>